<comment type="similarity">
    <text evidence="5">Belongs to the CbiD family.</text>
</comment>
<dbReference type="PIRSF" id="PIRSF026782">
    <property type="entry name" value="CbiD"/>
    <property type="match status" value="1"/>
</dbReference>
<dbReference type="InterPro" id="IPR002748">
    <property type="entry name" value="CbiD"/>
</dbReference>
<dbReference type="GO" id="GO:0019251">
    <property type="term" value="P:anaerobic cobalamin biosynthetic process"/>
    <property type="evidence" value="ECO:0007669"/>
    <property type="project" value="UniProtKB-UniRule"/>
</dbReference>
<dbReference type="Gene3D" id="3.30.2110.10">
    <property type="entry name" value="CbiD-like"/>
    <property type="match status" value="1"/>
</dbReference>
<evidence type="ECO:0000256" key="4">
    <source>
        <dbReference type="ARBA" id="ARBA00022691"/>
    </source>
</evidence>
<dbReference type="Pfam" id="PF01888">
    <property type="entry name" value="CbiD"/>
    <property type="match status" value="1"/>
</dbReference>
<comment type="catalytic activity">
    <reaction evidence="5">
        <text>Co-precorrin-5B + S-adenosyl-L-methionine = Co-precorrin-6A + S-adenosyl-L-homocysteine</text>
        <dbReference type="Rhea" id="RHEA:26285"/>
        <dbReference type="ChEBI" id="CHEBI:57856"/>
        <dbReference type="ChEBI" id="CHEBI:59789"/>
        <dbReference type="ChEBI" id="CHEBI:60063"/>
        <dbReference type="ChEBI" id="CHEBI:60064"/>
        <dbReference type="EC" id="2.1.1.195"/>
    </reaction>
</comment>
<evidence type="ECO:0000313" key="7">
    <source>
        <dbReference type="Proteomes" id="UP000290921"/>
    </source>
</evidence>
<comment type="caution">
    <text evidence="6">The sequence shown here is derived from an EMBL/GenBank/DDBJ whole genome shotgun (WGS) entry which is preliminary data.</text>
</comment>
<keyword evidence="4 5" id="KW-0949">S-adenosyl-L-methionine</keyword>
<gene>
    <name evidence="5 6" type="primary">cbiD</name>
    <name evidence="6" type="ORF">DP130_11215</name>
</gene>
<dbReference type="PANTHER" id="PTHR35863">
    <property type="entry name" value="COBALT-PRECORRIN-5B C(1)-METHYLTRANSFERASE"/>
    <property type="match status" value="1"/>
</dbReference>
<protein>
    <recommendedName>
        <fullName evidence="5">Cobalt-precorrin-5B C(1)-methyltransferase</fullName>
        <ecNumber evidence="5">2.1.1.195</ecNumber>
    </recommendedName>
    <alternativeName>
        <fullName evidence="5">Cobalt-precorrin-6A synthase</fullName>
    </alternativeName>
</protein>
<dbReference type="GO" id="GO:0043780">
    <property type="term" value="F:cobalt-precorrin-5B C1-methyltransferase activity"/>
    <property type="evidence" value="ECO:0007669"/>
    <property type="project" value="RHEA"/>
</dbReference>
<dbReference type="InterPro" id="IPR036074">
    <property type="entry name" value="CbiD_sf"/>
</dbReference>
<name>A0A4Q0VBV8_CLOTA</name>
<dbReference type="UniPathway" id="UPA00148">
    <property type="reaction ID" value="UER00227"/>
</dbReference>
<comment type="function">
    <text evidence="5">Catalyzes the methylation of C-1 in cobalt-precorrin-5B to form cobalt-precorrin-6A.</text>
</comment>
<dbReference type="PANTHER" id="PTHR35863:SF1">
    <property type="entry name" value="COBALT-PRECORRIN-5B C(1)-METHYLTRANSFERASE"/>
    <property type="match status" value="1"/>
</dbReference>
<keyword evidence="3 5" id="KW-0808">Transferase</keyword>
<dbReference type="GO" id="GO:0032259">
    <property type="term" value="P:methylation"/>
    <property type="evidence" value="ECO:0007669"/>
    <property type="project" value="UniProtKB-KW"/>
</dbReference>
<sequence length="356" mass="39007">MLDMYVMVDGKKLRCGYTTGSCATAAAKAATIMLYNKEKLKTIDIDTPKGVRLHLDIEKINIEENYVECCIIKDGGDDPDATHGMEIWAKAEKKDSGYTLKGGEGVGVVMGEGLYVAKGEPAINPVPRTMIESEVKSVLPKDKGVEITIFAPEGKKVAKKTFNPRLNIIGGISILGTSGIVMPMSEESLKQSVELEIRQKIANGHKELILVFGNIGERKGIEMGLDQSKMVSISNYVGFSLDCCRGNGIKDITLVGHIGKMCKIAAGCFNTHSRVADVRLEVLALELALMGYDIDLVKGVYNQKTTEGAVKFLGEGYDELYKRIAEKIAKRIEIYSYGEITPKILMFSMDKILFSE</sequence>
<accession>A0A4Q0VBV8</accession>
<comment type="pathway">
    <text evidence="5">Cofactor biosynthesis; adenosylcobalamin biosynthesis; cob(II)yrinate a,c-diamide from sirohydrochlorin (anaerobic route): step 6/10.</text>
</comment>
<dbReference type="Proteomes" id="UP000290921">
    <property type="component" value="Unassembled WGS sequence"/>
</dbReference>
<evidence type="ECO:0000256" key="1">
    <source>
        <dbReference type="ARBA" id="ARBA00022573"/>
    </source>
</evidence>
<proteinExistence type="inferred from homology"/>
<dbReference type="EC" id="2.1.1.195" evidence="5"/>
<evidence type="ECO:0000256" key="2">
    <source>
        <dbReference type="ARBA" id="ARBA00022603"/>
    </source>
</evidence>
<dbReference type="SUPFAM" id="SSF111342">
    <property type="entry name" value="CbiD-like"/>
    <property type="match status" value="1"/>
</dbReference>
<evidence type="ECO:0000256" key="5">
    <source>
        <dbReference type="HAMAP-Rule" id="MF_00787"/>
    </source>
</evidence>
<dbReference type="RefSeq" id="WP_129030747.1">
    <property type="nucleotide sequence ID" value="NZ_QMAP01000011.1"/>
</dbReference>
<dbReference type="NCBIfam" id="TIGR00312">
    <property type="entry name" value="cbiD"/>
    <property type="match status" value="1"/>
</dbReference>
<dbReference type="AlphaFoldDB" id="A0A4Q0VBV8"/>
<keyword evidence="1 5" id="KW-0169">Cobalamin biosynthesis</keyword>
<reference evidence="6 7" key="1">
    <citation type="submission" date="2018-06" db="EMBL/GenBank/DDBJ databases">
        <title>Genome conservation of Clostridium tetani.</title>
        <authorList>
            <person name="Bruggemann H."/>
            <person name="Popoff M.R."/>
        </authorList>
    </citation>
    <scope>NUCLEOTIDE SEQUENCE [LARGE SCALE GENOMIC DNA]</scope>
    <source>
        <strain evidence="6 7">2017.061</strain>
    </source>
</reference>
<dbReference type="HAMAP" id="MF_00787">
    <property type="entry name" value="CbiD"/>
    <property type="match status" value="1"/>
</dbReference>
<dbReference type="EMBL" id="QMAP01000011">
    <property type="protein sequence ID" value="RXI46129.1"/>
    <property type="molecule type" value="Genomic_DNA"/>
</dbReference>
<evidence type="ECO:0000256" key="3">
    <source>
        <dbReference type="ARBA" id="ARBA00022679"/>
    </source>
</evidence>
<keyword evidence="2 5" id="KW-0489">Methyltransferase</keyword>
<evidence type="ECO:0000313" key="6">
    <source>
        <dbReference type="EMBL" id="RXI46129.1"/>
    </source>
</evidence>
<organism evidence="6 7">
    <name type="scientific">Clostridium tetani</name>
    <dbReference type="NCBI Taxonomy" id="1513"/>
    <lineage>
        <taxon>Bacteria</taxon>
        <taxon>Bacillati</taxon>
        <taxon>Bacillota</taxon>
        <taxon>Clostridia</taxon>
        <taxon>Eubacteriales</taxon>
        <taxon>Clostridiaceae</taxon>
        <taxon>Clostridium</taxon>
    </lineage>
</organism>